<dbReference type="Pfam" id="PF01575">
    <property type="entry name" value="MaoC_dehydratas"/>
    <property type="match status" value="1"/>
</dbReference>
<keyword evidence="5" id="KW-1185">Reference proteome</keyword>
<accession>A0ABX4M946</accession>
<name>A0ABX4M946_9ACTO</name>
<dbReference type="Gene3D" id="3.10.129.10">
    <property type="entry name" value="Hotdog Thioesterase"/>
    <property type="match status" value="1"/>
</dbReference>
<feature type="compositionally biased region" description="Basic and acidic residues" evidence="2">
    <location>
        <begin position="1"/>
        <end position="14"/>
    </location>
</feature>
<evidence type="ECO:0000313" key="5">
    <source>
        <dbReference type="Proteomes" id="UP000194577"/>
    </source>
</evidence>
<organism evidence="4 5">
    <name type="scientific">Actinomyces ruminis</name>
    <dbReference type="NCBI Taxonomy" id="1937003"/>
    <lineage>
        <taxon>Bacteria</taxon>
        <taxon>Bacillati</taxon>
        <taxon>Actinomycetota</taxon>
        <taxon>Actinomycetes</taxon>
        <taxon>Actinomycetales</taxon>
        <taxon>Actinomycetaceae</taxon>
        <taxon>Actinomyces</taxon>
    </lineage>
</organism>
<evidence type="ECO:0000313" key="4">
    <source>
        <dbReference type="EMBL" id="PHP51821.1"/>
    </source>
</evidence>
<sequence>MAERSAHTGPDDPRSPGPCCTSTTAGAAGAATVSDMAAVIATAFARLPHVPGASGTPGAPAAPQPAEITRAAQVLLPAILALDRLANRLAHDTVRGIGGAAGPGLAGYIHRRCRIAPADAEASDARGHDRSADDAGAGLRRAARGGWELIYSTTRVPDAGPAWARGALVAHDLARRTTPSPLGADGPAPSASPTPTRELTLAAVDLRAWARATGDHNLIHLHPGAALRAGMQAGEGDVVAQGLLLGAISLSLVPAVGAVNLRFTGAVPLPADGSITLHVDAAGAVSVGARTVLVRR</sequence>
<evidence type="ECO:0000256" key="2">
    <source>
        <dbReference type="SAM" id="MobiDB-lite"/>
    </source>
</evidence>
<proteinExistence type="inferred from homology"/>
<feature type="region of interest" description="Disordered" evidence="2">
    <location>
        <begin position="1"/>
        <end position="25"/>
    </location>
</feature>
<dbReference type="EMBL" id="MTPX02000077">
    <property type="protein sequence ID" value="PHP51821.1"/>
    <property type="molecule type" value="Genomic_DNA"/>
</dbReference>
<comment type="similarity">
    <text evidence="1">Belongs to the enoyl-CoA hydratase/isomerase family.</text>
</comment>
<evidence type="ECO:0000256" key="1">
    <source>
        <dbReference type="ARBA" id="ARBA00005254"/>
    </source>
</evidence>
<feature type="domain" description="MaoC-like" evidence="3">
    <location>
        <begin position="189"/>
        <end position="272"/>
    </location>
</feature>
<gene>
    <name evidence="4" type="ORF">BW737_014215</name>
</gene>
<reference evidence="4 5" key="1">
    <citation type="submission" date="2017-10" db="EMBL/GenBank/DDBJ databases">
        <title>Draft genome sequence of cellulolytic Actinomyces sp CtC72 isolated from cattle rumen fluid.</title>
        <authorList>
            <person name="Joshi A.J."/>
            <person name="Vasudevan G."/>
            <person name="Lanjekar V.B."/>
            <person name="Hivarkar S."/>
            <person name="Engineer A."/>
            <person name="Pore S.D."/>
            <person name="Dhakephalkar P.K."/>
            <person name="Dagar S."/>
        </authorList>
    </citation>
    <scope>NUCLEOTIDE SEQUENCE [LARGE SCALE GENOMIC DNA]</scope>
    <source>
        <strain evidence="5">CtC72</strain>
    </source>
</reference>
<dbReference type="Proteomes" id="UP000194577">
    <property type="component" value="Unassembled WGS sequence"/>
</dbReference>
<dbReference type="InterPro" id="IPR029069">
    <property type="entry name" value="HotDog_dom_sf"/>
</dbReference>
<evidence type="ECO:0000259" key="3">
    <source>
        <dbReference type="Pfam" id="PF01575"/>
    </source>
</evidence>
<dbReference type="InterPro" id="IPR002539">
    <property type="entry name" value="MaoC-like_dom"/>
</dbReference>
<dbReference type="SUPFAM" id="SSF54637">
    <property type="entry name" value="Thioesterase/thiol ester dehydrase-isomerase"/>
    <property type="match status" value="1"/>
</dbReference>
<protein>
    <recommendedName>
        <fullName evidence="3">MaoC-like domain-containing protein</fullName>
    </recommendedName>
</protein>
<comment type="caution">
    <text evidence="4">The sequence shown here is derived from an EMBL/GenBank/DDBJ whole genome shotgun (WGS) entry which is preliminary data.</text>
</comment>